<reference evidence="8" key="1">
    <citation type="journal article" date="2019" name="Plant Biotechnol. J.">
        <title>Genome sequencing of the Australian wild diploid species Gossypium australe highlights disease resistance and delayed gland morphogenesis.</title>
        <authorList>
            <person name="Cai Y."/>
            <person name="Cai X."/>
            <person name="Wang Q."/>
            <person name="Wang P."/>
            <person name="Zhang Y."/>
            <person name="Cai C."/>
            <person name="Xu Y."/>
            <person name="Wang K."/>
            <person name="Zhou Z."/>
            <person name="Wang C."/>
            <person name="Geng S."/>
            <person name="Li B."/>
            <person name="Dong Q."/>
            <person name="Hou Y."/>
            <person name="Wang H."/>
            <person name="Ai P."/>
            <person name="Liu Z."/>
            <person name="Yi F."/>
            <person name="Sun M."/>
            <person name="An G."/>
            <person name="Cheng J."/>
            <person name="Zhang Y."/>
            <person name="Shi Q."/>
            <person name="Xie Y."/>
            <person name="Shi X."/>
            <person name="Chang Y."/>
            <person name="Huang F."/>
            <person name="Chen Y."/>
            <person name="Hong S."/>
            <person name="Mi L."/>
            <person name="Sun Q."/>
            <person name="Zhang L."/>
            <person name="Zhou B."/>
            <person name="Peng R."/>
            <person name="Zhang X."/>
            <person name="Liu F."/>
        </authorList>
    </citation>
    <scope>NUCLEOTIDE SEQUENCE [LARGE SCALE GENOMIC DNA]</scope>
    <source>
        <strain evidence="8">cv. PA1801</strain>
    </source>
</reference>
<keyword evidence="3" id="KW-1133">Transmembrane helix</keyword>
<feature type="coiled-coil region" evidence="5">
    <location>
        <begin position="400"/>
        <end position="427"/>
    </location>
</feature>
<evidence type="ECO:0000313" key="8">
    <source>
        <dbReference type="Proteomes" id="UP000325315"/>
    </source>
</evidence>
<dbReference type="GO" id="GO:0016020">
    <property type="term" value="C:membrane"/>
    <property type="evidence" value="ECO:0007669"/>
    <property type="project" value="UniProtKB-SubCell"/>
</dbReference>
<name>A0A5B6UBJ6_9ROSI</name>
<evidence type="ECO:0000259" key="6">
    <source>
        <dbReference type="PROSITE" id="PS51775"/>
    </source>
</evidence>
<organism evidence="7 8">
    <name type="scientific">Gossypium australe</name>
    <dbReference type="NCBI Taxonomy" id="47621"/>
    <lineage>
        <taxon>Eukaryota</taxon>
        <taxon>Viridiplantae</taxon>
        <taxon>Streptophyta</taxon>
        <taxon>Embryophyta</taxon>
        <taxon>Tracheophyta</taxon>
        <taxon>Spermatophyta</taxon>
        <taxon>Magnoliopsida</taxon>
        <taxon>eudicotyledons</taxon>
        <taxon>Gunneridae</taxon>
        <taxon>Pentapetalae</taxon>
        <taxon>rosids</taxon>
        <taxon>malvids</taxon>
        <taxon>Malvales</taxon>
        <taxon>Malvaceae</taxon>
        <taxon>Malvoideae</taxon>
        <taxon>Gossypium</taxon>
    </lineage>
</organism>
<evidence type="ECO:0000256" key="5">
    <source>
        <dbReference type="SAM" id="Coils"/>
    </source>
</evidence>
<dbReference type="PANTHER" id="PTHR31422">
    <property type="entry name" value="BNAANNG28530D PROTEIN"/>
    <property type="match status" value="1"/>
</dbReference>
<dbReference type="OrthoDB" id="1060521at2759"/>
<comment type="subcellular location">
    <subcellularLocation>
        <location evidence="1">Membrane</location>
    </subcellularLocation>
</comment>
<keyword evidence="5" id="KW-0175">Coiled coil</keyword>
<sequence>MESEIFSPPRDLVKCCDCACPTCSLIGKPSSTWFRSVKRKYDEFETGDRFYVPGLDLYSNPKVQIENECAALRETVCSQQEKIQDLHAELEKERNASSSAATEAMSMILKLEKQKAEIQMEASQFKRFAEEKMAHDQEEIHVLEDLLYKKDQSVQSLTCEALAYKHRMMSFGLTEAEAEGDKDGEIRNLGMAEDFDAQVDLPEYDYPQLKCNMNENPGDDGEDVEKYAFGETLHARDQLRNLEQRIFQVERSSGGSQLDGGCSGTKHVFEKVIVGHSPRRTRHSRRFSIDSYNSFLAKDTASEFTIDSPRFHIGSPRFNASHKKMEFISRMDEISSSKRMDNASEVEDDTSDRVYTIDPVHNGAVYNKTLDSKPGVGITDEYASTPRGQINLPDACDPDIKKLYTRLQALEADRESMRQALLSMRTDKAQLVLLKEIAQHLSKEMPSNRQGVVAKPSILGSLPFMTVFKSNTILDFILDCLEAESSPKQVPVWIITKQCWLANAIRQGPSTEAVEMHFKHAGVKSSHVQMKTIIVTVNAQWVLIKLSCIGFASIFL</sequence>
<evidence type="ECO:0000313" key="7">
    <source>
        <dbReference type="EMBL" id="KAA3455249.1"/>
    </source>
</evidence>
<gene>
    <name evidence="7" type="ORF">EPI10_018301</name>
</gene>
<dbReference type="PROSITE" id="PS51775">
    <property type="entry name" value="GTD_BINDING"/>
    <property type="match status" value="1"/>
</dbReference>
<dbReference type="EMBL" id="SMMG02000012">
    <property type="protein sequence ID" value="KAA3455249.1"/>
    <property type="molecule type" value="Genomic_DNA"/>
</dbReference>
<dbReference type="AlphaFoldDB" id="A0A5B6UBJ6"/>
<evidence type="ECO:0000256" key="3">
    <source>
        <dbReference type="ARBA" id="ARBA00022989"/>
    </source>
</evidence>
<dbReference type="PANTHER" id="PTHR31422:SF0">
    <property type="entry name" value="MYOSIN-BINDING PROTEIN 7"/>
    <property type="match status" value="1"/>
</dbReference>
<comment type="caution">
    <text evidence="7">The sequence shown here is derived from an EMBL/GenBank/DDBJ whole genome shotgun (WGS) entry which is preliminary data.</text>
</comment>
<evidence type="ECO:0000256" key="2">
    <source>
        <dbReference type="ARBA" id="ARBA00022692"/>
    </source>
</evidence>
<dbReference type="GO" id="GO:0080115">
    <property type="term" value="F:myosin XI tail binding"/>
    <property type="evidence" value="ECO:0007669"/>
    <property type="project" value="UniProtKB-ARBA"/>
</dbReference>
<keyword evidence="4" id="KW-0472">Membrane</keyword>
<feature type="domain" description="GTD-binding" evidence="6">
    <location>
        <begin position="67"/>
        <end position="165"/>
    </location>
</feature>
<protein>
    <submittedName>
        <fullName evidence="7">Myosin-binding protein 7-like isoform X1</fullName>
    </submittedName>
</protein>
<dbReference type="Proteomes" id="UP000325315">
    <property type="component" value="Unassembled WGS sequence"/>
</dbReference>
<keyword evidence="8" id="KW-1185">Reference proteome</keyword>
<keyword evidence="2" id="KW-0812">Transmembrane</keyword>
<dbReference type="InterPro" id="IPR007656">
    <property type="entry name" value="GTD-bd"/>
</dbReference>
<evidence type="ECO:0000256" key="4">
    <source>
        <dbReference type="ARBA" id="ARBA00023136"/>
    </source>
</evidence>
<dbReference type="Pfam" id="PF04576">
    <property type="entry name" value="Zein-binding"/>
    <property type="match status" value="1"/>
</dbReference>
<proteinExistence type="predicted"/>
<accession>A0A5B6UBJ6</accession>
<evidence type="ECO:0000256" key="1">
    <source>
        <dbReference type="ARBA" id="ARBA00004370"/>
    </source>
</evidence>